<dbReference type="SUPFAM" id="SSF52266">
    <property type="entry name" value="SGNH hydrolase"/>
    <property type="match status" value="1"/>
</dbReference>
<feature type="compositionally biased region" description="Pro residues" evidence="1">
    <location>
        <begin position="175"/>
        <end position="197"/>
    </location>
</feature>
<organism evidence="3 4">
    <name type="scientific">Capillimicrobium parvum</name>
    <dbReference type="NCBI Taxonomy" id="2884022"/>
    <lineage>
        <taxon>Bacteria</taxon>
        <taxon>Bacillati</taxon>
        <taxon>Actinomycetota</taxon>
        <taxon>Thermoleophilia</taxon>
        <taxon>Solirubrobacterales</taxon>
        <taxon>Capillimicrobiaceae</taxon>
        <taxon>Capillimicrobium</taxon>
    </lineage>
</organism>
<feature type="region of interest" description="Disordered" evidence="1">
    <location>
        <begin position="132"/>
        <end position="206"/>
    </location>
</feature>
<dbReference type="InterPro" id="IPR036514">
    <property type="entry name" value="SGNH_hydro_sf"/>
</dbReference>
<evidence type="ECO:0000256" key="2">
    <source>
        <dbReference type="SAM" id="SignalP"/>
    </source>
</evidence>
<keyword evidence="2" id="KW-0732">Signal</keyword>
<keyword evidence="4" id="KW-1185">Reference proteome</keyword>
<dbReference type="EMBL" id="CP087164">
    <property type="protein sequence ID" value="UGS36890.1"/>
    <property type="molecule type" value="Genomic_DNA"/>
</dbReference>
<accession>A0A9E6XYN1</accession>
<evidence type="ECO:0008006" key="5">
    <source>
        <dbReference type="Google" id="ProtNLM"/>
    </source>
</evidence>
<dbReference type="Gene3D" id="3.40.50.1110">
    <property type="entry name" value="SGNH hydrolase"/>
    <property type="match status" value="1"/>
</dbReference>
<evidence type="ECO:0000313" key="4">
    <source>
        <dbReference type="Proteomes" id="UP001162834"/>
    </source>
</evidence>
<evidence type="ECO:0000313" key="3">
    <source>
        <dbReference type="EMBL" id="UGS36890.1"/>
    </source>
</evidence>
<evidence type="ECO:0000256" key="1">
    <source>
        <dbReference type="SAM" id="MobiDB-lite"/>
    </source>
</evidence>
<name>A0A9E6XYN1_9ACTN</name>
<protein>
    <recommendedName>
        <fullName evidence="5">SGNH hydrolase-type esterase domain-containing protein</fullName>
    </recommendedName>
</protein>
<sequence length="365" mass="37146">MAGRAVLAAMLVLATVAGGCGSAPGRTTAATTTVAEIAPVALSVEEPDGETVRARVSGGVWVADVTVAGHSQPGSLVRVTTGCTRPSCLLSAQTDGEGRWRVKLRAETTSDHPYVRIVAELAGQSALTLVKLQPPAAARKRPAKGRKARKRASRSGGRTGGAAAPSNREGTEGLPEPPPPATLPAPPAGGSPSPSPVTPSGSGGTASSLLMVGDSLAVGMQGLLPAQLPGWSVATDARKNRTLAEGMARWRLEKGNAVVNAFSLFTNDGPANTAALEAAVRETAAEGCAVWATIARPAQGRVSYAKANATLERLAAEMPGRVVVVPWAAAVADHPEWLVSDKVHATGAGYQARAQLYAQAAQSCV</sequence>
<feature type="chain" id="PRO_5039416168" description="SGNH hydrolase-type esterase domain-containing protein" evidence="2">
    <location>
        <begin position="23"/>
        <end position="365"/>
    </location>
</feature>
<dbReference type="AlphaFoldDB" id="A0A9E6XYN1"/>
<reference evidence="3" key="1">
    <citation type="journal article" date="2022" name="Int. J. Syst. Evol. Microbiol.">
        <title>Pseudomonas aegrilactucae sp. nov. and Pseudomonas morbosilactucae sp. nov., pathogens causing bacterial rot of lettuce in Japan.</title>
        <authorList>
            <person name="Sawada H."/>
            <person name="Fujikawa T."/>
            <person name="Satou M."/>
        </authorList>
    </citation>
    <scope>NUCLEOTIDE SEQUENCE</scope>
    <source>
        <strain evidence="3">0166_1</strain>
    </source>
</reference>
<feature type="signal peptide" evidence="2">
    <location>
        <begin position="1"/>
        <end position="22"/>
    </location>
</feature>
<dbReference type="KEGG" id="sbae:DSM104329_03301"/>
<gene>
    <name evidence="3" type="ORF">DSM104329_03301</name>
</gene>
<dbReference type="PROSITE" id="PS51257">
    <property type="entry name" value="PROKAR_LIPOPROTEIN"/>
    <property type="match status" value="1"/>
</dbReference>
<proteinExistence type="predicted"/>
<dbReference type="RefSeq" id="WP_259310954.1">
    <property type="nucleotide sequence ID" value="NZ_CP087164.1"/>
</dbReference>
<dbReference type="Proteomes" id="UP001162834">
    <property type="component" value="Chromosome"/>
</dbReference>
<feature type="compositionally biased region" description="Basic residues" evidence="1">
    <location>
        <begin position="138"/>
        <end position="153"/>
    </location>
</feature>